<gene>
    <name evidence="2" type="ORF">Mal52_18200</name>
</gene>
<name>A0A517ZLK0_9PLAN</name>
<dbReference type="InterPro" id="IPR011335">
    <property type="entry name" value="Restrct_endonuc-II-like"/>
</dbReference>
<evidence type="ECO:0000313" key="3">
    <source>
        <dbReference type="Proteomes" id="UP000319383"/>
    </source>
</evidence>
<organism evidence="2 3">
    <name type="scientific">Symmachiella dynata</name>
    <dbReference type="NCBI Taxonomy" id="2527995"/>
    <lineage>
        <taxon>Bacteria</taxon>
        <taxon>Pseudomonadati</taxon>
        <taxon>Planctomycetota</taxon>
        <taxon>Planctomycetia</taxon>
        <taxon>Planctomycetales</taxon>
        <taxon>Planctomycetaceae</taxon>
        <taxon>Symmachiella</taxon>
    </lineage>
</organism>
<sequence length="182" mass="19974">MATTTPVTADELIRICDDSTRYELISGELHMMSPAGWRHGELVFRLSMLIGAYVEQNRLGRCFGAETGFLIQQNPDTVLAPDIAFIAVKNLPDTEPEQAYWPSAPDLVVEVRSPQDRDAAVQEKANRWLAAGGQLIWDVDPAQQCVTVYCPQTAPLAVLHEESLDGGTVLPGFCLPLAGFFE</sequence>
<dbReference type="Pfam" id="PF05685">
    <property type="entry name" value="Uma2"/>
    <property type="match status" value="1"/>
</dbReference>
<feature type="domain" description="Putative restriction endonuclease" evidence="1">
    <location>
        <begin position="10"/>
        <end position="177"/>
    </location>
</feature>
<keyword evidence="3" id="KW-1185">Reference proteome</keyword>
<dbReference type="InterPro" id="IPR012296">
    <property type="entry name" value="Nuclease_put_TT1808"/>
</dbReference>
<dbReference type="EMBL" id="CP036276">
    <property type="protein sequence ID" value="QDU43348.1"/>
    <property type="molecule type" value="Genomic_DNA"/>
</dbReference>
<evidence type="ECO:0000259" key="1">
    <source>
        <dbReference type="Pfam" id="PF05685"/>
    </source>
</evidence>
<evidence type="ECO:0000313" key="2">
    <source>
        <dbReference type="EMBL" id="QDU43348.1"/>
    </source>
</evidence>
<dbReference type="KEGG" id="sdyn:Mal52_18200"/>
<dbReference type="SUPFAM" id="SSF52980">
    <property type="entry name" value="Restriction endonuclease-like"/>
    <property type="match status" value="1"/>
</dbReference>
<dbReference type="Gene3D" id="3.90.1570.10">
    <property type="entry name" value="tt1808, chain A"/>
    <property type="match status" value="1"/>
</dbReference>
<dbReference type="PANTHER" id="PTHR34107">
    <property type="entry name" value="SLL0198 PROTEIN-RELATED"/>
    <property type="match status" value="1"/>
</dbReference>
<dbReference type="InterPro" id="IPR008538">
    <property type="entry name" value="Uma2"/>
</dbReference>
<dbReference type="PANTHER" id="PTHR34107:SF1">
    <property type="entry name" value="SLL0198 PROTEIN"/>
    <property type="match status" value="1"/>
</dbReference>
<dbReference type="AlphaFoldDB" id="A0A517ZLK0"/>
<protein>
    <recommendedName>
        <fullName evidence="1">Putative restriction endonuclease domain-containing protein</fullName>
    </recommendedName>
</protein>
<dbReference type="Proteomes" id="UP000319383">
    <property type="component" value="Chromosome"/>
</dbReference>
<proteinExistence type="predicted"/>
<dbReference type="CDD" id="cd06260">
    <property type="entry name" value="DUF820-like"/>
    <property type="match status" value="1"/>
</dbReference>
<dbReference type="RefSeq" id="WP_145375464.1">
    <property type="nucleotide sequence ID" value="NZ_CP036276.1"/>
</dbReference>
<reference evidence="2 3" key="1">
    <citation type="submission" date="2019-02" db="EMBL/GenBank/DDBJ databases">
        <title>Deep-cultivation of Planctomycetes and their phenomic and genomic characterization uncovers novel biology.</title>
        <authorList>
            <person name="Wiegand S."/>
            <person name="Jogler M."/>
            <person name="Boedeker C."/>
            <person name="Pinto D."/>
            <person name="Vollmers J."/>
            <person name="Rivas-Marin E."/>
            <person name="Kohn T."/>
            <person name="Peeters S.H."/>
            <person name="Heuer A."/>
            <person name="Rast P."/>
            <person name="Oberbeckmann S."/>
            <person name="Bunk B."/>
            <person name="Jeske O."/>
            <person name="Meyerdierks A."/>
            <person name="Storesund J.E."/>
            <person name="Kallscheuer N."/>
            <person name="Luecker S."/>
            <person name="Lage O.M."/>
            <person name="Pohl T."/>
            <person name="Merkel B.J."/>
            <person name="Hornburger P."/>
            <person name="Mueller R.-W."/>
            <person name="Bruemmer F."/>
            <person name="Labrenz M."/>
            <person name="Spormann A.M."/>
            <person name="Op den Camp H."/>
            <person name="Overmann J."/>
            <person name="Amann R."/>
            <person name="Jetten M.S.M."/>
            <person name="Mascher T."/>
            <person name="Medema M.H."/>
            <person name="Devos D.P."/>
            <person name="Kaster A.-K."/>
            <person name="Ovreas L."/>
            <person name="Rohde M."/>
            <person name="Galperin M.Y."/>
            <person name="Jogler C."/>
        </authorList>
    </citation>
    <scope>NUCLEOTIDE SEQUENCE [LARGE SCALE GENOMIC DNA]</scope>
    <source>
        <strain evidence="2 3">Mal52</strain>
    </source>
</reference>
<accession>A0A517ZLK0</accession>